<evidence type="ECO:0000256" key="6">
    <source>
        <dbReference type="ARBA" id="ARBA00022989"/>
    </source>
</evidence>
<keyword evidence="6 8" id="KW-1133">Transmembrane helix</keyword>
<protein>
    <submittedName>
        <fullName evidence="9">Uncharacterized protein</fullName>
    </submittedName>
</protein>
<proteinExistence type="predicted"/>
<dbReference type="STRING" id="398512.Bccel_4924"/>
<keyword evidence="10" id="KW-1185">Reference proteome</keyword>
<evidence type="ECO:0000256" key="3">
    <source>
        <dbReference type="ARBA" id="ARBA00022676"/>
    </source>
</evidence>
<evidence type="ECO:0000256" key="5">
    <source>
        <dbReference type="ARBA" id="ARBA00022692"/>
    </source>
</evidence>
<evidence type="ECO:0000256" key="2">
    <source>
        <dbReference type="ARBA" id="ARBA00022475"/>
    </source>
</evidence>
<feature type="transmembrane region" description="Helical" evidence="8">
    <location>
        <begin position="346"/>
        <end position="365"/>
    </location>
</feature>
<name>A0A0L6JVI2_9FIRM</name>
<keyword evidence="7 8" id="KW-0472">Membrane</keyword>
<dbReference type="AlphaFoldDB" id="A0A0L6JVI2"/>
<feature type="transmembrane region" description="Helical" evidence="8">
    <location>
        <begin position="256"/>
        <end position="275"/>
    </location>
</feature>
<dbReference type="PANTHER" id="PTHR33908">
    <property type="entry name" value="MANNOSYLTRANSFERASE YKCB-RELATED"/>
    <property type="match status" value="1"/>
</dbReference>
<dbReference type="GO" id="GO:0005886">
    <property type="term" value="C:plasma membrane"/>
    <property type="evidence" value="ECO:0007669"/>
    <property type="project" value="UniProtKB-SubCell"/>
</dbReference>
<accession>A0A0L6JVI2</accession>
<dbReference type="OrthoDB" id="5787206at2"/>
<evidence type="ECO:0000313" key="9">
    <source>
        <dbReference type="EMBL" id="KNY29650.1"/>
    </source>
</evidence>
<dbReference type="InterPro" id="IPR050297">
    <property type="entry name" value="LipidA_mod_glycosyltrf_83"/>
</dbReference>
<feature type="transmembrane region" description="Helical" evidence="8">
    <location>
        <begin position="220"/>
        <end position="244"/>
    </location>
</feature>
<keyword evidence="2" id="KW-1003">Cell membrane</keyword>
<reference evidence="10" key="1">
    <citation type="submission" date="2015-07" db="EMBL/GenBank/DDBJ databases">
        <title>Near-Complete Genome Sequence of the Cellulolytic Bacterium Bacteroides (Pseudobacteroides) cellulosolvens ATCC 35603.</title>
        <authorList>
            <person name="Dassa B."/>
            <person name="Utturkar S.M."/>
            <person name="Klingeman D.M."/>
            <person name="Hurt R.A."/>
            <person name="Keller M."/>
            <person name="Xu J."/>
            <person name="Reddy Y.H.K."/>
            <person name="Borovok I."/>
            <person name="Grinberg I.R."/>
            <person name="Lamed R."/>
            <person name="Zhivin O."/>
            <person name="Bayer E.A."/>
            <person name="Brown S.D."/>
        </authorList>
    </citation>
    <scope>NUCLEOTIDE SEQUENCE [LARGE SCALE GENOMIC DNA]</scope>
    <source>
        <strain evidence="10">DSM 2933</strain>
    </source>
</reference>
<keyword evidence="3" id="KW-0328">Glycosyltransferase</keyword>
<feature type="transmembrane region" description="Helical" evidence="8">
    <location>
        <begin position="377"/>
        <end position="396"/>
    </location>
</feature>
<dbReference type="Proteomes" id="UP000036923">
    <property type="component" value="Unassembled WGS sequence"/>
</dbReference>
<feature type="transmembrane region" description="Helical" evidence="8">
    <location>
        <begin position="166"/>
        <end position="186"/>
    </location>
</feature>
<keyword evidence="4" id="KW-0808">Transferase</keyword>
<feature type="transmembrane region" description="Helical" evidence="8">
    <location>
        <begin position="35"/>
        <end position="53"/>
    </location>
</feature>
<evidence type="ECO:0000256" key="1">
    <source>
        <dbReference type="ARBA" id="ARBA00004651"/>
    </source>
</evidence>
<comment type="subcellular location">
    <subcellularLocation>
        <location evidence="1">Cell membrane</location>
        <topology evidence="1">Multi-pass membrane protein</topology>
    </subcellularLocation>
</comment>
<sequence>MVKETTIDMKVISVLLLLPVAIFIGFASSMRGTEMVSALIVLSSIVFISMGLIKSKETGLVIVLYLAFITRLVLAILNSFYIHLPDSGTDAVAFEDLGWKVAQAWENGAVPPDTPGAYLYSKFVGLIYFLTGRSPFVAQFFNVIFGFFTVYFVYKLVVEIGGSKKAALTGSLVAALFPTLNLYSAVILRENVITLLSLISVYYFIKWVKGGLLYHIVLSVILLTAASSVHGAMIFVGGVYLFFFSFYKPATKQWKLINKEVVIAIVLTLVVMVFFRSRLLNKLPADISLIFSPEYLKSRLIPLAVGRTAYLQGFYPASIIDIVIHTPIRIIYFLLMPFLWKVSGVFDIIGFVDAAFYAVLIFFCLKSIRKAGCENKILFIALFAIMLIEILTFAWGTSNYGTAIRHRQKIVCLLIALASVGRYGMQIRINKKDKFHVNEKSGE</sequence>
<comment type="caution">
    <text evidence="9">The sequence shown here is derived from an EMBL/GenBank/DDBJ whole genome shotgun (WGS) entry which is preliminary data.</text>
</comment>
<evidence type="ECO:0000256" key="8">
    <source>
        <dbReference type="SAM" id="Phobius"/>
    </source>
</evidence>
<dbReference type="GO" id="GO:0016763">
    <property type="term" value="F:pentosyltransferase activity"/>
    <property type="evidence" value="ECO:0007669"/>
    <property type="project" value="TreeGrafter"/>
</dbReference>
<feature type="transmembrane region" description="Helical" evidence="8">
    <location>
        <begin position="192"/>
        <end position="208"/>
    </location>
</feature>
<dbReference type="GO" id="GO:0009103">
    <property type="term" value="P:lipopolysaccharide biosynthetic process"/>
    <property type="evidence" value="ECO:0007669"/>
    <property type="project" value="UniProtKB-ARBA"/>
</dbReference>
<feature type="transmembrane region" description="Helical" evidence="8">
    <location>
        <begin position="60"/>
        <end position="82"/>
    </location>
</feature>
<dbReference type="eggNOG" id="COG1807">
    <property type="taxonomic scope" value="Bacteria"/>
</dbReference>
<evidence type="ECO:0000256" key="7">
    <source>
        <dbReference type="ARBA" id="ARBA00023136"/>
    </source>
</evidence>
<organism evidence="9 10">
    <name type="scientific">Pseudobacteroides cellulosolvens ATCC 35603 = DSM 2933</name>
    <dbReference type="NCBI Taxonomy" id="398512"/>
    <lineage>
        <taxon>Bacteria</taxon>
        <taxon>Bacillati</taxon>
        <taxon>Bacillota</taxon>
        <taxon>Clostridia</taxon>
        <taxon>Eubacteriales</taxon>
        <taxon>Oscillospiraceae</taxon>
        <taxon>Pseudobacteroides</taxon>
    </lineage>
</organism>
<gene>
    <name evidence="9" type="ORF">Bccel_4924</name>
</gene>
<evidence type="ECO:0000313" key="10">
    <source>
        <dbReference type="Proteomes" id="UP000036923"/>
    </source>
</evidence>
<dbReference type="PANTHER" id="PTHR33908:SF11">
    <property type="entry name" value="MEMBRANE PROTEIN"/>
    <property type="match status" value="1"/>
</dbReference>
<keyword evidence="5 8" id="KW-0812">Transmembrane</keyword>
<dbReference type="RefSeq" id="WP_036935155.1">
    <property type="nucleotide sequence ID" value="NZ_JQKC01000001.1"/>
</dbReference>
<feature type="transmembrane region" description="Helical" evidence="8">
    <location>
        <begin position="136"/>
        <end position="154"/>
    </location>
</feature>
<evidence type="ECO:0000256" key="4">
    <source>
        <dbReference type="ARBA" id="ARBA00022679"/>
    </source>
</evidence>
<dbReference type="EMBL" id="LGTC01000001">
    <property type="protein sequence ID" value="KNY29650.1"/>
    <property type="molecule type" value="Genomic_DNA"/>
</dbReference>
<feature type="transmembrane region" description="Helical" evidence="8">
    <location>
        <begin position="12"/>
        <end position="29"/>
    </location>
</feature>